<dbReference type="EMBL" id="HBUF01186486">
    <property type="protein sequence ID" value="CAG6656859.1"/>
    <property type="molecule type" value="Transcribed_RNA"/>
</dbReference>
<comment type="subunit">
    <text evidence="3">Component of the ER membrane protein complex (EMC).</text>
</comment>
<comment type="function">
    <text evidence="8">Part of the endoplasmic reticulum membrane protein complex (EMC) that enables the energy-independent insertion into endoplasmic reticulum membranes of newly synthesized membrane proteins. May be involved in Mg(2+) transport.</text>
</comment>
<keyword evidence="8" id="KW-0460">Magnesium</keyword>
<dbReference type="GO" id="GO:0000139">
    <property type="term" value="C:Golgi membrane"/>
    <property type="evidence" value="ECO:0007669"/>
    <property type="project" value="UniProtKB-SubCell"/>
</dbReference>
<comment type="similarity">
    <text evidence="2 8">Belongs to the membrane magnesium transporter (TC 1.A.67) family.</text>
</comment>
<dbReference type="EMBL" id="HBUF01087692">
    <property type="protein sequence ID" value="CAG6634824.1"/>
    <property type="molecule type" value="Transcribed_RNA"/>
</dbReference>
<evidence type="ECO:0000256" key="7">
    <source>
        <dbReference type="ARBA" id="ARBA00023136"/>
    </source>
</evidence>
<protein>
    <recommendedName>
        <fullName evidence="8">Membrane magnesium transporter</fullName>
    </recommendedName>
</protein>
<dbReference type="Pfam" id="PF10270">
    <property type="entry name" value="MMgT"/>
    <property type="match status" value="1"/>
</dbReference>
<dbReference type="EMBL" id="HBUF01351069">
    <property type="protein sequence ID" value="CAG6713847.1"/>
    <property type="molecule type" value="Transcribed_RNA"/>
</dbReference>
<keyword evidence="6 8" id="KW-1133">Transmembrane helix</keyword>
<dbReference type="InterPro" id="IPR018937">
    <property type="entry name" value="MMgT"/>
</dbReference>
<reference evidence="9" key="1">
    <citation type="submission" date="2021-05" db="EMBL/GenBank/DDBJ databases">
        <authorList>
            <person name="Alioto T."/>
            <person name="Alioto T."/>
            <person name="Gomez Garrido J."/>
        </authorList>
    </citation>
    <scope>NUCLEOTIDE SEQUENCE</scope>
</reference>
<feature type="transmembrane region" description="Helical" evidence="8">
    <location>
        <begin position="41"/>
        <end position="65"/>
    </location>
</feature>
<sequence length="117" mass="13092">MGSTGFHKVVFTIGICFLVHTAVSAAQHRTYLRLTEQEFTSLSLDIVVQGILSLIACMYGIIYIAGDLKEIKATEELENKSWETLRNIPSYYIFSHRGRSLSPAYDPTSVGKSMIDE</sequence>
<keyword evidence="8" id="KW-0967">Endosome</keyword>
<keyword evidence="7 8" id="KW-0472">Membrane</keyword>
<dbReference type="EMBL" id="HBUF01087690">
    <property type="protein sequence ID" value="CAG6634820.1"/>
    <property type="molecule type" value="Transcribed_RNA"/>
</dbReference>
<keyword evidence="5 8" id="KW-0256">Endoplasmic reticulum</keyword>
<dbReference type="AlphaFoldDB" id="A0A8D8UV28"/>
<evidence type="ECO:0000256" key="5">
    <source>
        <dbReference type="ARBA" id="ARBA00022824"/>
    </source>
</evidence>
<organism evidence="9">
    <name type="scientific">Cacopsylla melanoneura</name>
    <dbReference type="NCBI Taxonomy" id="428564"/>
    <lineage>
        <taxon>Eukaryota</taxon>
        <taxon>Metazoa</taxon>
        <taxon>Ecdysozoa</taxon>
        <taxon>Arthropoda</taxon>
        <taxon>Hexapoda</taxon>
        <taxon>Insecta</taxon>
        <taxon>Pterygota</taxon>
        <taxon>Neoptera</taxon>
        <taxon>Paraneoptera</taxon>
        <taxon>Hemiptera</taxon>
        <taxon>Sternorrhyncha</taxon>
        <taxon>Psylloidea</taxon>
        <taxon>Psyllidae</taxon>
        <taxon>Psyllinae</taxon>
        <taxon>Cacopsylla</taxon>
    </lineage>
</organism>
<evidence type="ECO:0000256" key="1">
    <source>
        <dbReference type="ARBA" id="ARBA00004477"/>
    </source>
</evidence>
<dbReference type="EMBL" id="HBUF01351067">
    <property type="protein sequence ID" value="CAG6713845.1"/>
    <property type="molecule type" value="Transcribed_RNA"/>
</dbReference>
<dbReference type="EMBL" id="HBUF01186489">
    <property type="protein sequence ID" value="CAG6656878.1"/>
    <property type="molecule type" value="Transcribed_RNA"/>
</dbReference>
<dbReference type="EMBL" id="HBUF01351066">
    <property type="protein sequence ID" value="CAG6713844.1"/>
    <property type="molecule type" value="Transcribed_RNA"/>
</dbReference>
<evidence type="ECO:0000313" key="9">
    <source>
        <dbReference type="EMBL" id="CAG6713845.1"/>
    </source>
</evidence>
<dbReference type="EMBL" id="HBUF01351068">
    <property type="protein sequence ID" value="CAG6713846.1"/>
    <property type="molecule type" value="Transcribed_RNA"/>
</dbReference>
<evidence type="ECO:0000256" key="2">
    <source>
        <dbReference type="ARBA" id="ARBA00006109"/>
    </source>
</evidence>
<dbReference type="EMBL" id="HBUF01087691">
    <property type="protein sequence ID" value="CAG6634822.1"/>
    <property type="molecule type" value="Transcribed_RNA"/>
</dbReference>
<evidence type="ECO:0000256" key="6">
    <source>
        <dbReference type="ARBA" id="ARBA00022989"/>
    </source>
</evidence>
<dbReference type="EMBL" id="HBUF01186488">
    <property type="protein sequence ID" value="CAG6656871.1"/>
    <property type="molecule type" value="Transcribed_RNA"/>
</dbReference>
<dbReference type="PANTHER" id="PTHR21181">
    <property type="match status" value="1"/>
</dbReference>
<dbReference type="EMBL" id="HBUF01186487">
    <property type="protein sequence ID" value="CAG6656865.1"/>
    <property type="molecule type" value="Transcribed_RNA"/>
</dbReference>
<accession>A0A8D8UV28</accession>
<name>A0A8D8UV28_9HEMI</name>
<dbReference type="EMBL" id="HBUF01186490">
    <property type="protein sequence ID" value="CAG6656885.1"/>
    <property type="molecule type" value="Transcribed_RNA"/>
</dbReference>
<dbReference type="GO" id="GO:0022890">
    <property type="term" value="F:inorganic cation transmembrane transporter activity"/>
    <property type="evidence" value="ECO:0007669"/>
    <property type="project" value="TreeGrafter"/>
</dbReference>
<proteinExistence type="inferred from homology"/>
<dbReference type="PANTHER" id="PTHR21181:SF7">
    <property type="entry name" value="ER MEMBRANE PROTEIN COMPLEX SUBUNIT 5"/>
    <property type="match status" value="1"/>
</dbReference>
<keyword evidence="8" id="KW-0813">Transport</keyword>
<evidence type="ECO:0000256" key="3">
    <source>
        <dbReference type="ARBA" id="ARBA00011276"/>
    </source>
</evidence>
<dbReference type="EMBL" id="HBUF01087689">
    <property type="protein sequence ID" value="CAG6634818.1"/>
    <property type="molecule type" value="Transcribed_RNA"/>
</dbReference>
<dbReference type="EMBL" id="HBUF01087687">
    <property type="protein sequence ID" value="CAG6634814.1"/>
    <property type="molecule type" value="Transcribed_RNA"/>
</dbReference>
<dbReference type="EMBL" id="HBUF01186491">
    <property type="protein sequence ID" value="CAG6656891.1"/>
    <property type="molecule type" value="Transcribed_RNA"/>
</dbReference>
<comment type="subcellular location">
    <subcellularLocation>
        <location evidence="1">Endoplasmic reticulum membrane</location>
        <topology evidence="1">Multi-pass membrane protein</topology>
    </subcellularLocation>
    <subcellularLocation>
        <location evidence="8">Golgi apparatus membrane</location>
        <topology evidence="8">Multi-pass membrane protein</topology>
    </subcellularLocation>
    <subcellularLocation>
        <location evidence="8">Early endosome membrane</location>
        <topology evidence="8">Multi-pass membrane protein</topology>
    </subcellularLocation>
</comment>
<dbReference type="GO" id="GO:0072546">
    <property type="term" value="C:EMC complex"/>
    <property type="evidence" value="ECO:0007669"/>
    <property type="project" value="UniProtKB-UniRule"/>
</dbReference>
<dbReference type="GO" id="GO:0031901">
    <property type="term" value="C:early endosome membrane"/>
    <property type="evidence" value="ECO:0007669"/>
    <property type="project" value="UniProtKB-SubCell"/>
</dbReference>
<comment type="caution">
    <text evidence="8">Lacks conserved residue(s) required for the propagation of feature annotation.</text>
</comment>
<dbReference type="EMBL" id="HBUF01087688">
    <property type="protein sequence ID" value="CAG6634816.1"/>
    <property type="molecule type" value="Transcribed_RNA"/>
</dbReference>
<dbReference type="EMBL" id="HBUF01543898">
    <property type="protein sequence ID" value="CAG6756126.1"/>
    <property type="molecule type" value="Transcribed_RNA"/>
</dbReference>
<keyword evidence="8" id="KW-0333">Golgi apparatus</keyword>
<dbReference type="EMBL" id="HBUF01543899">
    <property type="protein sequence ID" value="CAG6756127.1"/>
    <property type="molecule type" value="Transcribed_RNA"/>
</dbReference>
<dbReference type="GO" id="GO:0005886">
    <property type="term" value="C:plasma membrane"/>
    <property type="evidence" value="ECO:0007669"/>
    <property type="project" value="TreeGrafter"/>
</dbReference>
<evidence type="ECO:0000256" key="8">
    <source>
        <dbReference type="RuleBase" id="RU367002"/>
    </source>
</evidence>
<evidence type="ECO:0000256" key="4">
    <source>
        <dbReference type="ARBA" id="ARBA00022692"/>
    </source>
</evidence>
<keyword evidence="4 8" id="KW-0812">Transmembrane</keyword>